<keyword evidence="3" id="KW-1185">Reference proteome</keyword>
<dbReference type="RefSeq" id="XP_007411558.1">
    <property type="nucleotide sequence ID" value="XM_007411496.1"/>
</dbReference>
<dbReference type="EMBL" id="GL883114">
    <property type="protein sequence ID" value="EGG05193.1"/>
    <property type="molecule type" value="Genomic_DNA"/>
</dbReference>
<evidence type="ECO:0000313" key="2">
    <source>
        <dbReference type="EMBL" id="EGG05193.1"/>
    </source>
</evidence>
<dbReference type="HOGENOM" id="CLU_1855704_0_0_1"/>
<organism evidence="3">
    <name type="scientific">Melampsora larici-populina (strain 98AG31 / pathotype 3-4-7)</name>
    <name type="common">Poplar leaf rust fungus</name>
    <dbReference type="NCBI Taxonomy" id="747676"/>
    <lineage>
        <taxon>Eukaryota</taxon>
        <taxon>Fungi</taxon>
        <taxon>Dikarya</taxon>
        <taxon>Basidiomycota</taxon>
        <taxon>Pucciniomycotina</taxon>
        <taxon>Pucciniomycetes</taxon>
        <taxon>Pucciniales</taxon>
        <taxon>Melampsoraceae</taxon>
        <taxon>Melampsora</taxon>
    </lineage>
</organism>
<protein>
    <submittedName>
        <fullName evidence="2">Secreted protein</fullName>
    </submittedName>
</protein>
<feature type="chain" id="PRO_5003317887" evidence="1">
    <location>
        <begin position="20"/>
        <end position="146"/>
    </location>
</feature>
<name>F4RR91_MELLP</name>
<dbReference type="AlphaFoldDB" id="F4RR91"/>
<keyword evidence="1" id="KW-0732">Signal</keyword>
<dbReference type="InParanoid" id="F4RR91"/>
<accession>F4RR91</accession>
<dbReference type="VEuPathDB" id="FungiDB:MELLADRAFT_123994"/>
<reference evidence="3" key="1">
    <citation type="journal article" date="2011" name="Proc. Natl. Acad. Sci. U.S.A.">
        <title>Obligate biotrophy features unraveled by the genomic analysis of rust fungi.</title>
        <authorList>
            <person name="Duplessis S."/>
            <person name="Cuomo C.A."/>
            <person name="Lin Y.-C."/>
            <person name="Aerts A."/>
            <person name="Tisserant E."/>
            <person name="Veneault-Fourrey C."/>
            <person name="Joly D.L."/>
            <person name="Hacquard S."/>
            <person name="Amselem J."/>
            <person name="Cantarel B.L."/>
            <person name="Chiu R."/>
            <person name="Coutinho P.M."/>
            <person name="Feau N."/>
            <person name="Field M."/>
            <person name="Frey P."/>
            <person name="Gelhaye E."/>
            <person name="Goldberg J."/>
            <person name="Grabherr M.G."/>
            <person name="Kodira C.D."/>
            <person name="Kohler A."/>
            <person name="Kuees U."/>
            <person name="Lindquist E.A."/>
            <person name="Lucas S.M."/>
            <person name="Mago R."/>
            <person name="Mauceli E."/>
            <person name="Morin E."/>
            <person name="Murat C."/>
            <person name="Pangilinan J.L."/>
            <person name="Park R."/>
            <person name="Pearson M."/>
            <person name="Quesneville H."/>
            <person name="Rouhier N."/>
            <person name="Sakthikumar S."/>
            <person name="Salamov A.A."/>
            <person name="Schmutz J."/>
            <person name="Selles B."/>
            <person name="Shapiro H."/>
            <person name="Tanguay P."/>
            <person name="Tuskan G.A."/>
            <person name="Henrissat B."/>
            <person name="Van de Peer Y."/>
            <person name="Rouze P."/>
            <person name="Ellis J.G."/>
            <person name="Dodds P.N."/>
            <person name="Schein J.E."/>
            <person name="Zhong S."/>
            <person name="Hamelin R.C."/>
            <person name="Grigoriev I.V."/>
            <person name="Szabo L.J."/>
            <person name="Martin F."/>
        </authorList>
    </citation>
    <scope>NUCLEOTIDE SEQUENCE [LARGE SCALE GENOMIC DNA]</scope>
    <source>
        <strain evidence="3">98AG31 / pathotype 3-4-7</strain>
    </source>
</reference>
<dbReference type="GeneID" id="18926560"/>
<gene>
    <name evidence="2" type="ORF">MELLADRAFT_123994</name>
</gene>
<sequence>MHFTLPLLSLLCVFQAVVALPTRSSSLDPPAILTRRAGTEEVVADGSIKEKAIQQKCFGGINNVFSGGMPFTSSYYNSLMYTNGFAGLCNSYFGSGYQWGNCGSYFGCPNAVNRFYNSYLSGFNGLYGPSIYTLNEQDLKSDTNAV</sequence>
<dbReference type="Proteomes" id="UP000001072">
    <property type="component" value="Unassembled WGS sequence"/>
</dbReference>
<feature type="signal peptide" evidence="1">
    <location>
        <begin position="1"/>
        <end position="19"/>
    </location>
</feature>
<evidence type="ECO:0000256" key="1">
    <source>
        <dbReference type="SAM" id="SignalP"/>
    </source>
</evidence>
<evidence type="ECO:0000313" key="3">
    <source>
        <dbReference type="Proteomes" id="UP000001072"/>
    </source>
</evidence>
<proteinExistence type="predicted"/>
<dbReference type="KEGG" id="mlr:MELLADRAFT_123994"/>